<dbReference type="InterPro" id="IPR050960">
    <property type="entry name" value="AB_hydrolase_4_sf"/>
</dbReference>
<comment type="similarity">
    <text evidence="1">Belongs to the AB hydrolase superfamily. AB hydrolase 4 family.</text>
</comment>
<sequence>MLGLLRVARNAIWPHPFKFTLEYAEANDSGSNPIVDMIRAHCPDLSGANAPPQPTRWLPSGHAQTMYSAVGDFSKVDEVEYKRKVFLTPDGGTVAVDIGCANTPVTSAQLYSASKTADLESSLLLLTNMFPSSPMIGMGFSLGGAILSKYFGEVGKKTPFIGGVAVGTPFSLEETSMALESSYMSLVYSYAMGRNLMNLLRRHVDTLSLWPEFWEPLETVFGEKISPKKDAPVAEPAKDGPPKGRMRFVDHYAVRHVGGLRSPYGEFPLESALAYYRHASATKYLTNIARPLLAVNADDDPIVPAHALTTLRKELKSNPNVVLAHTQCGGHLGWFATSAGTRWVHNPVNQYISALFERFAAPDCPHGATGLGSGGPSAARWKQSTVDKQKVNVELLPASALPNVLPGVTSKTHEKEDVPQESKGEPMHAWLLTQILQHLPLVHPKDSPIRLAQENPEPIEQGEVLRLTLYHDALRPEIGYIELPEDVNVGGNGSLIQGSASGKEGLAEGSGAKIAGL</sequence>
<dbReference type="Proteomes" id="UP001217754">
    <property type="component" value="Chromosome 3"/>
</dbReference>
<dbReference type="PANTHER" id="PTHR10794:SF63">
    <property type="entry name" value="ALPHA_BETA HYDROLASE 1, ISOFORM A"/>
    <property type="match status" value="1"/>
</dbReference>
<dbReference type="GO" id="GO:0051793">
    <property type="term" value="P:medium-chain fatty acid catabolic process"/>
    <property type="evidence" value="ECO:0007669"/>
    <property type="project" value="TreeGrafter"/>
</dbReference>
<protein>
    <submittedName>
        <fullName evidence="4">Uncharacterized protein</fullName>
    </submittedName>
</protein>
<evidence type="ECO:0000256" key="2">
    <source>
        <dbReference type="ARBA" id="ARBA00047591"/>
    </source>
</evidence>
<dbReference type="PANTHER" id="PTHR10794">
    <property type="entry name" value="ABHYDROLASE DOMAIN-CONTAINING PROTEIN"/>
    <property type="match status" value="1"/>
</dbReference>
<evidence type="ECO:0000313" key="4">
    <source>
        <dbReference type="EMBL" id="WFD39320.1"/>
    </source>
</evidence>
<dbReference type="InterPro" id="IPR029058">
    <property type="entry name" value="AB_hydrolase_fold"/>
</dbReference>
<accession>A0AAF0F1Z0</accession>
<name>A0AAF0F1Z0_9BASI</name>
<dbReference type="AlphaFoldDB" id="A0AAF0F1Z0"/>
<comment type="catalytic activity">
    <reaction evidence="2">
        <text>a diacylglycerol + H2O = a monoacylglycerol + a fatty acid + H(+)</text>
        <dbReference type="Rhea" id="RHEA:32731"/>
        <dbReference type="ChEBI" id="CHEBI:15377"/>
        <dbReference type="ChEBI" id="CHEBI:15378"/>
        <dbReference type="ChEBI" id="CHEBI:17408"/>
        <dbReference type="ChEBI" id="CHEBI:18035"/>
        <dbReference type="ChEBI" id="CHEBI:28868"/>
    </reaction>
</comment>
<evidence type="ECO:0000313" key="5">
    <source>
        <dbReference type="Proteomes" id="UP001217754"/>
    </source>
</evidence>
<dbReference type="SUPFAM" id="SSF53474">
    <property type="entry name" value="alpha/beta-Hydrolases"/>
    <property type="match status" value="1"/>
</dbReference>
<dbReference type="GO" id="GO:0047372">
    <property type="term" value="F:monoacylglycerol lipase activity"/>
    <property type="evidence" value="ECO:0007669"/>
    <property type="project" value="TreeGrafter"/>
</dbReference>
<keyword evidence="5" id="KW-1185">Reference proteome</keyword>
<dbReference type="Gene3D" id="3.40.50.1820">
    <property type="entry name" value="alpha/beta hydrolase"/>
    <property type="match status" value="1"/>
</dbReference>
<dbReference type="GO" id="GO:0051792">
    <property type="term" value="P:medium-chain fatty acid biosynthetic process"/>
    <property type="evidence" value="ECO:0007669"/>
    <property type="project" value="TreeGrafter"/>
</dbReference>
<organism evidence="4 5">
    <name type="scientific">Malassezia japonica</name>
    <dbReference type="NCBI Taxonomy" id="223818"/>
    <lineage>
        <taxon>Eukaryota</taxon>
        <taxon>Fungi</taxon>
        <taxon>Dikarya</taxon>
        <taxon>Basidiomycota</taxon>
        <taxon>Ustilaginomycotina</taxon>
        <taxon>Malasseziomycetes</taxon>
        <taxon>Malasseziales</taxon>
        <taxon>Malasseziaceae</taxon>
        <taxon>Malassezia</taxon>
    </lineage>
</organism>
<dbReference type="GO" id="GO:0008126">
    <property type="term" value="F:acetylesterase activity"/>
    <property type="evidence" value="ECO:0007669"/>
    <property type="project" value="TreeGrafter"/>
</dbReference>
<proteinExistence type="inferred from homology"/>
<comment type="catalytic activity">
    <reaction evidence="3">
        <text>a monoacylglycerol + H2O = glycerol + a fatty acid + H(+)</text>
        <dbReference type="Rhea" id="RHEA:15245"/>
        <dbReference type="ChEBI" id="CHEBI:15377"/>
        <dbReference type="ChEBI" id="CHEBI:15378"/>
        <dbReference type="ChEBI" id="CHEBI:17408"/>
        <dbReference type="ChEBI" id="CHEBI:17754"/>
        <dbReference type="ChEBI" id="CHEBI:28868"/>
    </reaction>
</comment>
<gene>
    <name evidence="4" type="ORF">MJAP1_002292</name>
</gene>
<dbReference type="EMBL" id="CP119960">
    <property type="protein sequence ID" value="WFD39320.1"/>
    <property type="molecule type" value="Genomic_DNA"/>
</dbReference>
<evidence type="ECO:0000256" key="3">
    <source>
        <dbReference type="ARBA" id="ARBA00048461"/>
    </source>
</evidence>
<evidence type="ECO:0000256" key="1">
    <source>
        <dbReference type="ARBA" id="ARBA00010884"/>
    </source>
</evidence>
<dbReference type="RefSeq" id="XP_060122217.1">
    <property type="nucleotide sequence ID" value="XM_060266234.1"/>
</dbReference>
<reference evidence="4" key="1">
    <citation type="submission" date="2023-03" db="EMBL/GenBank/DDBJ databases">
        <title>Mating type loci evolution in Malassezia.</title>
        <authorList>
            <person name="Coelho M.A."/>
        </authorList>
    </citation>
    <scope>NUCLEOTIDE SEQUENCE</scope>
    <source>
        <strain evidence="4">CBS 9431</strain>
    </source>
</reference>
<dbReference type="GeneID" id="85225943"/>